<protein>
    <recommendedName>
        <fullName evidence="3">GAF domain-containing protein</fullName>
    </recommendedName>
</protein>
<organism evidence="1 2">
    <name type="scientific">Lysobacter korlensis</name>
    <dbReference type="NCBI Taxonomy" id="553636"/>
    <lineage>
        <taxon>Bacteria</taxon>
        <taxon>Pseudomonadati</taxon>
        <taxon>Pseudomonadota</taxon>
        <taxon>Gammaproteobacteria</taxon>
        <taxon>Lysobacterales</taxon>
        <taxon>Lysobacteraceae</taxon>
        <taxon>Lysobacter</taxon>
    </lineage>
</organism>
<keyword evidence="2" id="KW-1185">Reference proteome</keyword>
<evidence type="ECO:0000313" key="1">
    <source>
        <dbReference type="EMBL" id="MFC0682546.1"/>
    </source>
</evidence>
<dbReference type="RefSeq" id="WP_386676662.1">
    <property type="nucleotide sequence ID" value="NZ_JBHLTG010000015.1"/>
</dbReference>
<comment type="caution">
    <text evidence="1">The sequence shown here is derived from an EMBL/GenBank/DDBJ whole genome shotgun (WGS) entry which is preliminary data.</text>
</comment>
<proteinExistence type="predicted"/>
<evidence type="ECO:0000313" key="2">
    <source>
        <dbReference type="Proteomes" id="UP001589896"/>
    </source>
</evidence>
<sequence length="143" mass="15665">MASDVQTEVGRLADEAIGMLQDRAEGLLDFSPASLHVVEEILEEASRFRDELPEAQITAITQRVGCYILEIAHRQFGGQFFWHQDLGAPILVTGEPKKHVALATWAKVRSRIAGDLGDNLPFFYEGFAARAATAPAGTHALYV</sequence>
<name>A0ABV6S0I0_9GAMM</name>
<gene>
    <name evidence="1" type="ORF">ACFFGH_32345</name>
</gene>
<accession>A0ABV6S0I0</accession>
<evidence type="ECO:0008006" key="3">
    <source>
        <dbReference type="Google" id="ProtNLM"/>
    </source>
</evidence>
<reference evidence="1 2" key="1">
    <citation type="submission" date="2024-09" db="EMBL/GenBank/DDBJ databases">
        <authorList>
            <person name="Sun Q."/>
            <person name="Mori K."/>
        </authorList>
    </citation>
    <scope>NUCLEOTIDE SEQUENCE [LARGE SCALE GENOMIC DNA]</scope>
    <source>
        <strain evidence="1 2">KCTC 23076</strain>
    </source>
</reference>
<dbReference type="Proteomes" id="UP001589896">
    <property type="component" value="Unassembled WGS sequence"/>
</dbReference>
<dbReference type="EMBL" id="JBHLTG010000015">
    <property type="protein sequence ID" value="MFC0682546.1"/>
    <property type="molecule type" value="Genomic_DNA"/>
</dbReference>